<keyword evidence="4" id="KW-0967">Endosome</keyword>
<evidence type="ECO:0000313" key="6">
    <source>
        <dbReference type="EMBL" id="CAD6991980.1"/>
    </source>
</evidence>
<reference evidence="6" key="1">
    <citation type="submission" date="2020-11" db="EMBL/GenBank/DDBJ databases">
        <authorList>
            <person name="Whitehead M."/>
        </authorList>
    </citation>
    <scope>NUCLEOTIDE SEQUENCE</scope>
    <source>
        <strain evidence="6">EGII</strain>
    </source>
</reference>
<sequence>MLATLVIVPDSPDQGVLYLLRLLLAAVTKFPFDVIAQDRQPLVSNDELYGHDPKFIAEVNNICVQVIDEILLQLKILGSEHQQRTQAA</sequence>
<dbReference type="GO" id="GO:0015031">
    <property type="term" value="P:protein transport"/>
    <property type="evidence" value="ECO:0007669"/>
    <property type="project" value="UniProtKB-KW"/>
</dbReference>
<accession>A0A811U0V3</accession>
<dbReference type="PANTHER" id="PTHR13673">
    <property type="entry name" value="ESOPHAGEAL CANCER ASSOCIATED PROTEIN"/>
    <property type="match status" value="1"/>
</dbReference>
<dbReference type="GO" id="GO:0005768">
    <property type="term" value="C:endosome"/>
    <property type="evidence" value="ECO:0007669"/>
    <property type="project" value="UniProtKB-SubCell"/>
</dbReference>
<dbReference type="Proteomes" id="UP000606786">
    <property type="component" value="Unassembled WGS sequence"/>
</dbReference>
<keyword evidence="5" id="KW-0653">Protein transport</keyword>
<evidence type="ECO:0000313" key="7">
    <source>
        <dbReference type="Proteomes" id="UP000606786"/>
    </source>
</evidence>
<evidence type="ECO:0000256" key="4">
    <source>
        <dbReference type="ARBA" id="ARBA00022753"/>
    </source>
</evidence>
<dbReference type="AlphaFoldDB" id="A0A811U0V3"/>
<dbReference type="GO" id="GO:0032456">
    <property type="term" value="P:endocytic recycling"/>
    <property type="evidence" value="ECO:0007669"/>
    <property type="project" value="InterPro"/>
</dbReference>
<evidence type="ECO:0000256" key="5">
    <source>
        <dbReference type="ARBA" id="ARBA00022927"/>
    </source>
</evidence>
<dbReference type="EMBL" id="CAJHJT010000001">
    <property type="protein sequence ID" value="CAD6991980.1"/>
    <property type="molecule type" value="Genomic_DNA"/>
</dbReference>
<protein>
    <submittedName>
        <fullName evidence="6">(Mediterranean fruit fly) hypothetical protein</fullName>
    </submittedName>
</protein>
<keyword evidence="3" id="KW-0813">Transport</keyword>
<dbReference type="OrthoDB" id="1734063at2759"/>
<evidence type="ECO:0000256" key="1">
    <source>
        <dbReference type="ARBA" id="ARBA00004177"/>
    </source>
</evidence>
<organism evidence="6 7">
    <name type="scientific">Ceratitis capitata</name>
    <name type="common">Mediterranean fruit fly</name>
    <name type="synonym">Tephritis capitata</name>
    <dbReference type="NCBI Taxonomy" id="7213"/>
    <lineage>
        <taxon>Eukaryota</taxon>
        <taxon>Metazoa</taxon>
        <taxon>Ecdysozoa</taxon>
        <taxon>Arthropoda</taxon>
        <taxon>Hexapoda</taxon>
        <taxon>Insecta</taxon>
        <taxon>Pterygota</taxon>
        <taxon>Neoptera</taxon>
        <taxon>Endopterygota</taxon>
        <taxon>Diptera</taxon>
        <taxon>Brachycera</taxon>
        <taxon>Muscomorpha</taxon>
        <taxon>Tephritoidea</taxon>
        <taxon>Tephritidae</taxon>
        <taxon>Ceratitis</taxon>
        <taxon>Ceratitis</taxon>
    </lineage>
</organism>
<keyword evidence="7" id="KW-1185">Reference proteome</keyword>
<comment type="subcellular location">
    <subcellularLocation>
        <location evidence="1">Endosome</location>
    </subcellularLocation>
</comment>
<gene>
    <name evidence="6" type="ORF">CCAP1982_LOCUS867</name>
</gene>
<comment type="similarity">
    <text evidence="2">Belongs to the VPS35L family.</text>
</comment>
<comment type="caution">
    <text evidence="6">The sequence shown here is derived from an EMBL/GenBank/DDBJ whole genome shotgun (WGS) entry which is preliminary data.</text>
</comment>
<evidence type="ECO:0000256" key="2">
    <source>
        <dbReference type="ARBA" id="ARBA00010704"/>
    </source>
</evidence>
<name>A0A811U0V3_CERCA</name>
<proteinExistence type="inferred from homology"/>
<dbReference type="PANTHER" id="PTHR13673:SF0">
    <property type="entry name" value="VPS35 ENDOSOMAL PROTEIN-SORTING FACTOR-LIKE"/>
    <property type="match status" value="1"/>
</dbReference>
<evidence type="ECO:0000256" key="3">
    <source>
        <dbReference type="ARBA" id="ARBA00022448"/>
    </source>
</evidence>
<dbReference type="InterPro" id="IPR029705">
    <property type="entry name" value="VPS35L"/>
</dbReference>